<dbReference type="PANTHER" id="PTHR42781">
    <property type="entry name" value="SPERMIDINE/PUTRESCINE IMPORT ATP-BINDING PROTEIN POTA"/>
    <property type="match status" value="1"/>
</dbReference>
<keyword evidence="5 7" id="KW-1278">Translocase</keyword>
<gene>
    <name evidence="7" type="primary">potA</name>
    <name evidence="9" type="ORF">D806_005160</name>
</gene>
<dbReference type="GO" id="GO:0043190">
    <property type="term" value="C:ATP-binding cassette (ABC) transporter complex"/>
    <property type="evidence" value="ECO:0007669"/>
    <property type="project" value="InterPro"/>
</dbReference>
<dbReference type="GO" id="GO:0015417">
    <property type="term" value="F:ABC-type polyamine transporter activity"/>
    <property type="evidence" value="ECO:0007669"/>
    <property type="project" value="UniProtKB-EC"/>
</dbReference>
<evidence type="ECO:0000256" key="4">
    <source>
        <dbReference type="ARBA" id="ARBA00022840"/>
    </source>
</evidence>
<dbReference type="InterPro" id="IPR013611">
    <property type="entry name" value="Transp-assoc_OB_typ2"/>
</dbReference>
<protein>
    <recommendedName>
        <fullName evidence="7">Spermidine/putrescine import ATP-binding protein PotA</fullName>
        <ecNumber evidence="7">7.6.2.11</ecNumber>
    </recommendedName>
</protein>
<dbReference type="GO" id="GO:0015697">
    <property type="term" value="P:quaternary ammonium group transport"/>
    <property type="evidence" value="ECO:0007669"/>
    <property type="project" value="UniProtKB-ARBA"/>
</dbReference>
<dbReference type="InterPro" id="IPR003593">
    <property type="entry name" value="AAA+_ATPase"/>
</dbReference>
<dbReference type="SUPFAM" id="SSF50331">
    <property type="entry name" value="MOP-like"/>
    <property type="match status" value="1"/>
</dbReference>
<dbReference type="Proteomes" id="UP000011200">
    <property type="component" value="Chromosome"/>
</dbReference>
<comment type="subunit">
    <text evidence="7">The complex is composed of two ATP-binding proteins (PotA), two transmembrane proteins (PotB and PotC) and a solute-binding protein (PotD).</text>
</comment>
<dbReference type="Pfam" id="PF00005">
    <property type="entry name" value="ABC_tran"/>
    <property type="match status" value="1"/>
</dbReference>
<dbReference type="PANTHER" id="PTHR42781:SF4">
    <property type="entry name" value="SPERMIDINE_PUTRESCINE IMPORT ATP-BINDING PROTEIN POTA"/>
    <property type="match status" value="1"/>
</dbReference>
<dbReference type="PROSITE" id="PS50893">
    <property type="entry name" value="ABC_TRANSPORTER_2"/>
    <property type="match status" value="1"/>
</dbReference>
<keyword evidence="6 7" id="KW-0472">Membrane</keyword>
<dbReference type="Gene3D" id="3.40.50.300">
    <property type="entry name" value="P-loop containing nucleotide triphosphate hydrolases"/>
    <property type="match status" value="1"/>
</dbReference>
<feature type="domain" description="ABC transporter" evidence="8">
    <location>
        <begin position="13"/>
        <end position="243"/>
    </location>
</feature>
<dbReference type="SUPFAM" id="SSF52540">
    <property type="entry name" value="P-loop containing nucleoside triphosphate hydrolases"/>
    <property type="match status" value="1"/>
</dbReference>
<proteinExistence type="inferred from homology"/>
<evidence type="ECO:0000256" key="2">
    <source>
        <dbReference type="ARBA" id="ARBA00022475"/>
    </source>
</evidence>
<evidence type="ECO:0000256" key="5">
    <source>
        <dbReference type="ARBA" id="ARBA00022967"/>
    </source>
</evidence>
<keyword evidence="1 7" id="KW-0813">Transport</keyword>
<dbReference type="Gene3D" id="2.40.50.100">
    <property type="match status" value="1"/>
</dbReference>
<dbReference type="RefSeq" id="WP_003891859.1">
    <property type="nucleotide sequence ID" value="NZ_CP027541.1"/>
</dbReference>
<dbReference type="InterPro" id="IPR050093">
    <property type="entry name" value="ABC_SmlMolc_Importer"/>
</dbReference>
<dbReference type="InterPro" id="IPR017871">
    <property type="entry name" value="ABC_transporter-like_CS"/>
</dbReference>
<keyword evidence="3 7" id="KW-0547">Nucleotide-binding</keyword>
<dbReference type="SMART" id="SM00382">
    <property type="entry name" value="AAA"/>
    <property type="match status" value="1"/>
</dbReference>
<keyword evidence="2 7" id="KW-1003">Cell membrane</keyword>
<reference evidence="10" key="2">
    <citation type="submission" date="2018-03" db="EMBL/GenBank/DDBJ databases">
        <authorList>
            <person name="Derbyshire K."/>
            <person name="Gray T.A."/>
            <person name="Champion M."/>
        </authorList>
    </citation>
    <scope>NUCLEOTIDE SEQUENCE [LARGE SCALE GENOMIC DNA]</scope>
    <source>
        <strain evidence="10">MKD8</strain>
    </source>
</reference>
<dbReference type="InterPro" id="IPR027417">
    <property type="entry name" value="P-loop_NTPase"/>
</dbReference>
<evidence type="ECO:0000256" key="7">
    <source>
        <dbReference type="RuleBase" id="RU364083"/>
    </source>
</evidence>
<organism evidence="9 10">
    <name type="scientific">Mycolicibacterium smegmatis (strain MKD8)</name>
    <name type="common">Mycobacterium smegmatis</name>
    <dbReference type="NCBI Taxonomy" id="1214915"/>
    <lineage>
        <taxon>Bacteria</taxon>
        <taxon>Bacillati</taxon>
        <taxon>Actinomycetota</taxon>
        <taxon>Actinomycetes</taxon>
        <taxon>Mycobacteriales</taxon>
        <taxon>Mycobacteriaceae</taxon>
        <taxon>Mycolicibacterium</taxon>
    </lineage>
</organism>
<dbReference type="EC" id="7.6.2.11" evidence="7"/>
<sequence length="360" mass="38646">MTGSSTLAAPSALTLTSVGKSFHGERAVDDISLDLTPGEFLTMLGPSGSGKTTTLNLIAGFLSPDTGSITLDGKDITTIAPHRRGIGVVFQNYALFPHMSALQNVAFSLEMRGVRRKDAQRQAHEALELVQLAHLGKRLPKQLSGGQQQRVALARSFVFKPGLLLMDEPLGALDKRLREDMQLEIMRLGRELGCTIVSVTHDQEEALVMSDRIAIYRGGRIAQLGTAEDLYERPSNLFVADFMGEANRLDGRVDGTTFTGEGWSCRVPSSAPTGAVHLLVRPENTSVVSDGTTSAATGLSGQVIEAIYLGGTRKYVVRLSHGGRFEARTSARSGPDLTVGDAVRVQWKPEHAIVLPAEAS</sequence>
<dbReference type="FunFam" id="3.40.50.300:FF:000425">
    <property type="entry name" value="Probable ABC transporter, ATP-binding subunit"/>
    <property type="match status" value="1"/>
</dbReference>
<dbReference type="InterPro" id="IPR008995">
    <property type="entry name" value="Mo/tungstate-bd_C_term_dom"/>
</dbReference>
<evidence type="ECO:0000256" key="3">
    <source>
        <dbReference type="ARBA" id="ARBA00022741"/>
    </source>
</evidence>
<comment type="function">
    <text evidence="7">Part of the ABC transporter complex PotABCD involved in spermidine/putrescine import. Responsible for energy coupling to the transport system.</text>
</comment>
<keyword evidence="4 7" id="KW-0067">ATP-binding</keyword>
<evidence type="ECO:0000313" key="9">
    <source>
        <dbReference type="EMBL" id="AWT51509.1"/>
    </source>
</evidence>
<dbReference type="EMBL" id="CP027541">
    <property type="protein sequence ID" value="AWT51509.1"/>
    <property type="molecule type" value="Genomic_DNA"/>
</dbReference>
<dbReference type="Pfam" id="PF08402">
    <property type="entry name" value="TOBE_2"/>
    <property type="match status" value="1"/>
</dbReference>
<dbReference type="GO" id="GO:0016887">
    <property type="term" value="F:ATP hydrolysis activity"/>
    <property type="evidence" value="ECO:0007669"/>
    <property type="project" value="InterPro"/>
</dbReference>
<dbReference type="PROSITE" id="PS00211">
    <property type="entry name" value="ABC_TRANSPORTER_1"/>
    <property type="match status" value="1"/>
</dbReference>
<accession>A0A2U9PIF3</accession>
<evidence type="ECO:0000256" key="6">
    <source>
        <dbReference type="ARBA" id="ARBA00023136"/>
    </source>
</evidence>
<evidence type="ECO:0000259" key="8">
    <source>
        <dbReference type="PROSITE" id="PS50893"/>
    </source>
</evidence>
<dbReference type="InterPro" id="IPR003439">
    <property type="entry name" value="ABC_transporter-like_ATP-bd"/>
</dbReference>
<dbReference type="InterPro" id="IPR005893">
    <property type="entry name" value="PotA-like"/>
</dbReference>
<comment type="similarity">
    <text evidence="7">Belongs to the ABC transporter superfamily. Spermidine/putrescine importer (TC 3.A.1.11.1) family.</text>
</comment>
<evidence type="ECO:0000313" key="10">
    <source>
        <dbReference type="Proteomes" id="UP000011200"/>
    </source>
</evidence>
<name>A0A2U9PIF3_MYCSE</name>
<evidence type="ECO:0000256" key="1">
    <source>
        <dbReference type="ARBA" id="ARBA00022448"/>
    </source>
</evidence>
<comment type="catalytic activity">
    <reaction evidence="7">
        <text>ATP + H2O + polyamine-[polyamine-binding protein]Side 1 = ADP + phosphate + polyamineSide 2 + [polyamine-binding protein]Side 1.</text>
        <dbReference type="EC" id="7.6.2.11"/>
    </reaction>
</comment>
<dbReference type="GO" id="GO:0005524">
    <property type="term" value="F:ATP binding"/>
    <property type="evidence" value="ECO:0007669"/>
    <property type="project" value="UniProtKB-KW"/>
</dbReference>
<reference evidence="9 10" key="1">
    <citation type="journal article" date="2013" name="Genome Announc.">
        <title>Draft genome sequence of MKD8, a conjugal recipient Mycobacterium smegmatis strain.</title>
        <authorList>
            <person name="Gray T.A."/>
            <person name="Palumbo M.J."/>
            <person name="Derbyshire K.M."/>
        </authorList>
    </citation>
    <scope>NUCLEOTIDE SEQUENCE [LARGE SCALE GENOMIC DNA]</scope>
    <source>
        <strain evidence="9 10">MKD8</strain>
    </source>
</reference>
<dbReference type="NCBIfam" id="TIGR01187">
    <property type="entry name" value="potA"/>
    <property type="match status" value="1"/>
</dbReference>
<dbReference type="AlphaFoldDB" id="A0A2U9PIF3"/>